<reference evidence="3 4" key="1">
    <citation type="journal article" date="2015" name="Genome Biol. Evol.">
        <title>The Dynamics of Genetic Interactions between Vibrio metoecus and Vibrio cholerae, Two Close Relatives Co-Occurring in the Environment.</title>
        <authorList>
            <person name="Orata F.D."/>
            <person name="Kirchberger P.C."/>
            <person name="Meheust R."/>
            <person name="Barlow E.J."/>
            <person name="Tarr C.L."/>
            <person name="Boucher Y."/>
        </authorList>
    </citation>
    <scope>NUCLEOTIDE SEQUENCE [LARGE SCALE GENOMIC DNA]</scope>
    <source>
        <strain evidence="3 4">YB5B04</strain>
    </source>
</reference>
<dbReference type="Gene3D" id="3.20.20.450">
    <property type="entry name" value="EAL domain"/>
    <property type="match status" value="1"/>
</dbReference>
<dbReference type="GO" id="GO:0006355">
    <property type="term" value="P:regulation of DNA-templated transcription"/>
    <property type="evidence" value="ECO:0007669"/>
    <property type="project" value="InterPro"/>
</dbReference>
<evidence type="ECO:0000313" key="3">
    <source>
        <dbReference type="EMBL" id="KQA99504.1"/>
    </source>
</evidence>
<dbReference type="SMART" id="SM00052">
    <property type="entry name" value="EAL"/>
    <property type="match status" value="1"/>
</dbReference>
<dbReference type="Gene3D" id="3.30.450.20">
    <property type="entry name" value="PAS domain"/>
    <property type="match status" value="1"/>
</dbReference>
<dbReference type="GO" id="GO:0071111">
    <property type="term" value="F:cyclic-guanylate-specific phosphodiesterase activity"/>
    <property type="evidence" value="ECO:0007669"/>
    <property type="project" value="InterPro"/>
</dbReference>
<dbReference type="InterPro" id="IPR050706">
    <property type="entry name" value="Cyclic-di-GMP_PDE-like"/>
</dbReference>
<comment type="caution">
    <text evidence="3">The sequence shown here is derived from an EMBL/GenBank/DDBJ whole genome shotgun (WGS) entry which is preliminary data.</text>
</comment>
<accession>A0A0Q0U6V2</accession>
<dbReference type="InterPro" id="IPR035965">
    <property type="entry name" value="PAS-like_dom_sf"/>
</dbReference>
<dbReference type="NCBIfam" id="TIGR00229">
    <property type="entry name" value="sensory_box"/>
    <property type="match status" value="1"/>
</dbReference>
<dbReference type="InterPro" id="IPR046342">
    <property type="entry name" value="CBS_dom_sf"/>
</dbReference>
<evidence type="ECO:0000259" key="2">
    <source>
        <dbReference type="PROSITE" id="PS50883"/>
    </source>
</evidence>
<dbReference type="PANTHER" id="PTHR33121">
    <property type="entry name" value="CYCLIC DI-GMP PHOSPHODIESTERASE PDEF"/>
    <property type="match status" value="1"/>
</dbReference>
<sequence>MNVNLLTAQTPISGSQPRYIPVDWCYQVASQRMDYDVVMWQSLVGDNHPIDKPADFLEYLPLTQREHAARFLADANTEPQSVNSLLVSGEKLVALVAFTVEEVSSQIISGSITPLLIFHSGMESAFAFDALFDNCHHGVVITDEQTRILACNRYFEEQTGYQQSDLLGLKTSVFNSGKHSQHFYLDMWHQLREQGWWNGTILSQRASGEVWPQDLLVKRLSPQKDQTFYIGFTTDLAQHLDRVIDKQAGDIELLTQLPTLTKFVELLKQRALPSATATTFVLAIQPQFSSDKYYAEIRRLAGSLAKNEQVQLCGYHGEGIFLCLLESQNEGGHPALNGLHRTLRQFFAELYQRGGQVVHQAMTKGRLGVSVLGMDTDKVERLISHAVQAMLEHHAGESRHINFYDRAIHQQIERRKSLEKWVQKWIENEDVDVFYQPIIDSQTWSIVKFEALCRFQAPEILHASTQELISIAEDLNLIDQLDCLVGRKALNDLPKIQTLFGHHVGLTVNRSLNSHLGPEQILRNAANLIATQPCHAKSITVELTESAYFDFHTHGNQVIENLRAMGVTIAIDDFGKGFSSFTYLTECQFDFLKIDREFVSGIEIGSRRYAIVKMMTDLAHTLGVKVVAEGVETEYEVHVLKSLGVDLLQGFFFTEPLPLHNLIHAMEYRKHFKLATREEEKQHQEPTSLQSLAMFTQYRLDPGDPLSLAVEYFKATQSDVLPVVTAGECVGLVDRASLNLHLTPTMGTELETAREAAMWRKPVNQFMQTQFTTLSAEYDVAQIPFLVRRYPGSPWVLVSGKAYKGIITAHRLLDYLASLH</sequence>
<dbReference type="SMART" id="SM00091">
    <property type="entry name" value="PAS"/>
    <property type="match status" value="2"/>
</dbReference>
<dbReference type="AlphaFoldDB" id="A0A0Q0U6V2"/>
<dbReference type="Proteomes" id="UP000050491">
    <property type="component" value="Unassembled WGS sequence"/>
</dbReference>
<dbReference type="SUPFAM" id="SSF141868">
    <property type="entry name" value="EAL domain-like"/>
    <property type="match status" value="1"/>
</dbReference>
<dbReference type="PROSITE" id="PS50883">
    <property type="entry name" value="EAL"/>
    <property type="match status" value="1"/>
</dbReference>
<organism evidence="3 4">
    <name type="scientific">Vibrio metoecus</name>
    <dbReference type="NCBI Taxonomy" id="1481663"/>
    <lineage>
        <taxon>Bacteria</taxon>
        <taxon>Pseudomonadati</taxon>
        <taxon>Pseudomonadota</taxon>
        <taxon>Gammaproteobacteria</taxon>
        <taxon>Vibrionales</taxon>
        <taxon>Vibrionaceae</taxon>
        <taxon>Vibrio</taxon>
    </lineage>
</organism>
<dbReference type="CDD" id="cd01948">
    <property type="entry name" value="EAL"/>
    <property type="match status" value="1"/>
</dbReference>
<dbReference type="PROSITE" id="PS50112">
    <property type="entry name" value="PAS"/>
    <property type="match status" value="1"/>
</dbReference>
<gene>
    <name evidence="3" type="ORF">XV92_11945</name>
</gene>
<dbReference type="SUPFAM" id="SSF54631">
    <property type="entry name" value="CBS-domain pair"/>
    <property type="match status" value="1"/>
</dbReference>
<dbReference type="PATRIC" id="fig|1481663.12.peg.1178"/>
<evidence type="ECO:0000259" key="1">
    <source>
        <dbReference type="PROSITE" id="PS50112"/>
    </source>
</evidence>
<feature type="domain" description="EAL" evidence="2">
    <location>
        <begin position="415"/>
        <end position="670"/>
    </location>
</feature>
<dbReference type="EMBL" id="LBGP01000018">
    <property type="protein sequence ID" value="KQA99504.1"/>
    <property type="molecule type" value="Genomic_DNA"/>
</dbReference>
<dbReference type="InterPro" id="IPR013767">
    <property type="entry name" value="PAS_fold"/>
</dbReference>
<dbReference type="RefSeq" id="WP_055031480.1">
    <property type="nucleotide sequence ID" value="NZ_CABMIR010000018.1"/>
</dbReference>
<name>A0A0Q0U6V2_VIBMT</name>
<dbReference type="OrthoDB" id="5643297at2"/>
<evidence type="ECO:0000313" key="4">
    <source>
        <dbReference type="Proteomes" id="UP000050491"/>
    </source>
</evidence>
<dbReference type="SUPFAM" id="SSF55785">
    <property type="entry name" value="PYP-like sensor domain (PAS domain)"/>
    <property type="match status" value="1"/>
</dbReference>
<dbReference type="InterPro" id="IPR035919">
    <property type="entry name" value="EAL_sf"/>
</dbReference>
<dbReference type="InterPro" id="IPR000014">
    <property type="entry name" value="PAS"/>
</dbReference>
<protein>
    <submittedName>
        <fullName evidence="3">Diguanylate phosphodiesterase</fullName>
    </submittedName>
</protein>
<dbReference type="Gene3D" id="3.10.580.10">
    <property type="entry name" value="CBS-domain"/>
    <property type="match status" value="1"/>
</dbReference>
<dbReference type="CDD" id="cd00130">
    <property type="entry name" value="PAS"/>
    <property type="match status" value="1"/>
</dbReference>
<dbReference type="InterPro" id="IPR001633">
    <property type="entry name" value="EAL_dom"/>
</dbReference>
<proteinExistence type="predicted"/>
<dbReference type="PANTHER" id="PTHR33121:SF79">
    <property type="entry name" value="CYCLIC DI-GMP PHOSPHODIESTERASE PDED-RELATED"/>
    <property type="match status" value="1"/>
</dbReference>
<dbReference type="Pfam" id="PF00989">
    <property type="entry name" value="PAS"/>
    <property type="match status" value="1"/>
</dbReference>
<feature type="domain" description="PAS" evidence="1">
    <location>
        <begin position="124"/>
        <end position="168"/>
    </location>
</feature>
<dbReference type="Pfam" id="PF00563">
    <property type="entry name" value="EAL"/>
    <property type="match status" value="1"/>
</dbReference>